<sequence length="169" mass="19448">MPQQRARINHQIRVPQVLLIDENGIRVGVIPTSEALRRAFSAELDLVEVAANLRPPVCKIMDFGKYQYEQAKSLSSQRKSQKSREEKEMRLGLKINNHDLQTKAKRVDLFISKGHKVQVTVVFRGREIAHKELGHEVMERFLRALTSPYRTDKSPLLQGKRLITIITPQ</sequence>
<dbReference type="InterPro" id="IPR001288">
    <property type="entry name" value="Translation_initiation_fac_3"/>
</dbReference>
<dbReference type="STRING" id="1798539.A2994_02895"/>
<evidence type="ECO:0000256" key="1">
    <source>
        <dbReference type="ARBA" id="ARBA00005439"/>
    </source>
</evidence>
<dbReference type="Gene3D" id="3.10.20.80">
    <property type="entry name" value="Translation initiation factor 3 (IF-3), N-terminal domain"/>
    <property type="match status" value="1"/>
</dbReference>
<comment type="similarity">
    <text evidence="1 4 6">Belongs to the IF-3 family.</text>
</comment>
<evidence type="ECO:0000256" key="5">
    <source>
        <dbReference type="NCBIfam" id="TIGR00168"/>
    </source>
</evidence>
<name>A0A1F4PPU6_UNCK3</name>
<organism evidence="9 10">
    <name type="scientific">candidate division Kazan bacterium RIFCSPLOWO2_01_FULL_48_13</name>
    <dbReference type="NCBI Taxonomy" id="1798539"/>
    <lineage>
        <taxon>Bacteria</taxon>
        <taxon>Bacteria division Kazan-3B-28</taxon>
    </lineage>
</organism>
<comment type="function">
    <text evidence="4 6">IF-3 binds to the 30S ribosomal subunit and shifts the equilibrium between 70S ribosomes and their 50S and 30S subunits in favor of the free subunits, thus enhancing the availability of 30S subunits on which protein synthesis initiation begins.</text>
</comment>
<comment type="subunit">
    <text evidence="4 6">Monomer.</text>
</comment>
<dbReference type="PANTHER" id="PTHR10938">
    <property type="entry name" value="TRANSLATION INITIATION FACTOR IF-3"/>
    <property type="match status" value="1"/>
</dbReference>
<proteinExistence type="inferred from homology"/>
<protein>
    <recommendedName>
        <fullName evidence="4 5">Translation initiation factor IF-3</fullName>
    </recommendedName>
</protein>
<feature type="domain" description="Translation initiation factor 3 N-terminal" evidence="8">
    <location>
        <begin position="8"/>
        <end position="74"/>
    </location>
</feature>
<comment type="subcellular location">
    <subcellularLocation>
        <location evidence="4 6">Cytoplasm</location>
    </subcellularLocation>
</comment>
<dbReference type="GO" id="GO:0005829">
    <property type="term" value="C:cytosol"/>
    <property type="evidence" value="ECO:0007669"/>
    <property type="project" value="TreeGrafter"/>
</dbReference>
<dbReference type="SUPFAM" id="SSF55200">
    <property type="entry name" value="Translation initiation factor IF3, C-terminal domain"/>
    <property type="match status" value="1"/>
</dbReference>
<keyword evidence="3 4" id="KW-0648">Protein biosynthesis</keyword>
<dbReference type="NCBIfam" id="TIGR00168">
    <property type="entry name" value="infC"/>
    <property type="match status" value="1"/>
</dbReference>
<dbReference type="Pfam" id="PF05198">
    <property type="entry name" value="IF3_N"/>
    <property type="match status" value="1"/>
</dbReference>
<dbReference type="PROSITE" id="PS00938">
    <property type="entry name" value="IF3"/>
    <property type="match status" value="1"/>
</dbReference>
<evidence type="ECO:0000256" key="4">
    <source>
        <dbReference type="HAMAP-Rule" id="MF_00080"/>
    </source>
</evidence>
<keyword evidence="2 4" id="KW-0396">Initiation factor</keyword>
<dbReference type="GO" id="GO:0043022">
    <property type="term" value="F:ribosome binding"/>
    <property type="evidence" value="ECO:0007669"/>
    <property type="project" value="TreeGrafter"/>
</dbReference>
<dbReference type="InterPro" id="IPR019813">
    <property type="entry name" value="Translation_initiation_fac3_CS"/>
</dbReference>
<evidence type="ECO:0000256" key="3">
    <source>
        <dbReference type="ARBA" id="ARBA00022917"/>
    </source>
</evidence>
<dbReference type="InterPro" id="IPR036788">
    <property type="entry name" value="T_IF-3_C_sf"/>
</dbReference>
<dbReference type="Gene3D" id="3.30.110.10">
    <property type="entry name" value="Translation initiation factor 3 (IF-3), C-terminal domain"/>
    <property type="match status" value="1"/>
</dbReference>
<evidence type="ECO:0000313" key="10">
    <source>
        <dbReference type="Proteomes" id="UP000179010"/>
    </source>
</evidence>
<dbReference type="SUPFAM" id="SSF54364">
    <property type="entry name" value="Translation initiation factor IF3, N-terminal domain"/>
    <property type="match status" value="1"/>
</dbReference>
<dbReference type="Pfam" id="PF00707">
    <property type="entry name" value="IF3_C"/>
    <property type="match status" value="1"/>
</dbReference>
<dbReference type="HAMAP" id="MF_00080">
    <property type="entry name" value="IF_3"/>
    <property type="match status" value="1"/>
</dbReference>
<dbReference type="AlphaFoldDB" id="A0A1F4PPU6"/>
<dbReference type="InterPro" id="IPR019815">
    <property type="entry name" value="Translation_initiation_fac_3_C"/>
</dbReference>
<dbReference type="Proteomes" id="UP000179010">
    <property type="component" value="Unassembled WGS sequence"/>
</dbReference>
<dbReference type="GO" id="GO:0016020">
    <property type="term" value="C:membrane"/>
    <property type="evidence" value="ECO:0007669"/>
    <property type="project" value="TreeGrafter"/>
</dbReference>
<dbReference type="GO" id="GO:0032790">
    <property type="term" value="P:ribosome disassembly"/>
    <property type="evidence" value="ECO:0007669"/>
    <property type="project" value="TreeGrafter"/>
</dbReference>
<dbReference type="EMBL" id="METE01000001">
    <property type="protein sequence ID" value="OGB85678.1"/>
    <property type="molecule type" value="Genomic_DNA"/>
</dbReference>
<reference evidence="9 10" key="1">
    <citation type="journal article" date="2016" name="Nat. Commun.">
        <title>Thousands of microbial genomes shed light on interconnected biogeochemical processes in an aquifer system.</title>
        <authorList>
            <person name="Anantharaman K."/>
            <person name="Brown C.T."/>
            <person name="Hug L.A."/>
            <person name="Sharon I."/>
            <person name="Castelle C.J."/>
            <person name="Probst A.J."/>
            <person name="Thomas B.C."/>
            <person name="Singh A."/>
            <person name="Wilkins M.J."/>
            <person name="Karaoz U."/>
            <person name="Brodie E.L."/>
            <person name="Williams K.H."/>
            <person name="Hubbard S.S."/>
            <person name="Banfield J.F."/>
        </authorList>
    </citation>
    <scope>NUCLEOTIDE SEQUENCE [LARGE SCALE GENOMIC DNA]</scope>
</reference>
<evidence type="ECO:0000259" key="7">
    <source>
        <dbReference type="Pfam" id="PF00707"/>
    </source>
</evidence>
<dbReference type="InterPro" id="IPR019814">
    <property type="entry name" value="Translation_initiation_fac_3_N"/>
</dbReference>
<comment type="caution">
    <text evidence="9">The sequence shown here is derived from an EMBL/GenBank/DDBJ whole genome shotgun (WGS) entry which is preliminary data.</text>
</comment>
<dbReference type="PANTHER" id="PTHR10938:SF0">
    <property type="entry name" value="TRANSLATION INITIATION FACTOR IF-3, MITOCHONDRIAL"/>
    <property type="match status" value="1"/>
</dbReference>
<accession>A0A1F4PPU6</accession>
<evidence type="ECO:0000256" key="6">
    <source>
        <dbReference type="RuleBase" id="RU000646"/>
    </source>
</evidence>
<evidence type="ECO:0000259" key="8">
    <source>
        <dbReference type="Pfam" id="PF05198"/>
    </source>
</evidence>
<feature type="domain" description="Translation initiation factor 3 C-terminal" evidence="7">
    <location>
        <begin position="86"/>
        <end position="169"/>
    </location>
</feature>
<gene>
    <name evidence="4" type="primary">infC</name>
    <name evidence="9" type="ORF">A2994_02895</name>
</gene>
<evidence type="ECO:0000313" key="9">
    <source>
        <dbReference type="EMBL" id="OGB85678.1"/>
    </source>
</evidence>
<keyword evidence="4" id="KW-0963">Cytoplasm</keyword>
<dbReference type="InterPro" id="IPR036787">
    <property type="entry name" value="T_IF-3_N_sf"/>
</dbReference>
<dbReference type="GO" id="GO:0003743">
    <property type="term" value="F:translation initiation factor activity"/>
    <property type="evidence" value="ECO:0007669"/>
    <property type="project" value="UniProtKB-UniRule"/>
</dbReference>
<evidence type="ECO:0000256" key="2">
    <source>
        <dbReference type="ARBA" id="ARBA00022540"/>
    </source>
</evidence>